<organism evidence="4 5">
    <name type="scientific">Cimex lectularius</name>
    <name type="common">Bed bug</name>
    <name type="synonym">Acanthia lectularia</name>
    <dbReference type="NCBI Taxonomy" id="79782"/>
    <lineage>
        <taxon>Eukaryota</taxon>
        <taxon>Metazoa</taxon>
        <taxon>Ecdysozoa</taxon>
        <taxon>Arthropoda</taxon>
        <taxon>Hexapoda</taxon>
        <taxon>Insecta</taxon>
        <taxon>Pterygota</taxon>
        <taxon>Neoptera</taxon>
        <taxon>Paraneoptera</taxon>
        <taxon>Hemiptera</taxon>
        <taxon>Heteroptera</taxon>
        <taxon>Panheteroptera</taxon>
        <taxon>Cimicomorpha</taxon>
        <taxon>Cimicidae</taxon>
        <taxon>Cimex</taxon>
    </lineage>
</organism>
<dbReference type="Proteomes" id="UP000494040">
    <property type="component" value="Unassembled WGS sequence"/>
</dbReference>
<evidence type="ECO:0000313" key="4">
    <source>
        <dbReference type="EnsemblMetazoa" id="XP_024082528.1"/>
    </source>
</evidence>
<proteinExistence type="predicted"/>
<evidence type="ECO:0000259" key="3">
    <source>
        <dbReference type="Pfam" id="PF10264"/>
    </source>
</evidence>
<sequence length="777" mass="85313">MSGHVSRKAQCLSLLQDCLALQLQRVAPPNTGPPNTNTQYWMYDSGYLLFQGFLEANLKCFWDGSLVAAVRGLEFRGYVCPGILLLTGNPPSLHLIRSAWSRNVLKPPPNYIITSLGDVEDCTVSKVRQAGFTPLADAVCWVILQLGASGQNAVLDTIKSAISSSFPGMEQPSSHLLYDTLADLMANNKVYQTSQGYFVATPDSVRLGEAGKGKSMLLSQSEVVTKIHGEIVTIREGCKTHQSIQTNLADVICGGNKNDKVLYPRSPTKCSGTRKLERRHSMRLLGSSRKLSTLHRAGSVRLLQNNNTDTSTKKCSLLWKIFRWPRRLPPPAATSTSPSISDGFPPPEWFNSSVAHLQSVGTQTQSMAKSDTDWASEYGTIRSRRRSLSTSRLPRRRSRAPSMSPSRPSSPSTPSSSKTVLCSNTTPKAMSSASSGYNSLPRSLKSKAKSQTGSQSSPKTSPRHMPKNSIKVELSSNPAGGVISDTKVDTHMTASINDPSAMLTTTINGPNSTKIYVQQHNSPMRSVITFEKSRKSSTAEKVQKEEKERSKSDYKRSRRPTSLYQNRESPKDSVNKTKVLGHAENNLKMKFPSTETIQLEEKCLVSENKNNINMCQKKNVFDPSALSLKAGSLIDVADSFDDNGPLNNIKHASYSMSPLQPSLSNDKILDKVLSYKNIFKATQNDLSYKKDDKNYCLNSSNKMHPTHEKSDGLNKQSENDLCPFPSLSDLSLHFTSIAAQKILKGVSINSIDTLVEVNMAAEKHSNDVGIRTDLGVV</sequence>
<feature type="compositionally biased region" description="Polar residues" evidence="1">
    <location>
        <begin position="418"/>
        <end position="441"/>
    </location>
</feature>
<reference evidence="4" key="1">
    <citation type="submission" date="2022-01" db="UniProtKB">
        <authorList>
            <consortium name="EnsemblMetazoa"/>
        </authorList>
    </citation>
    <scope>IDENTIFICATION</scope>
</reference>
<dbReference type="Pfam" id="PF10264">
    <property type="entry name" value="WHD_Storkhead"/>
    <property type="match status" value="1"/>
</dbReference>
<name>A0A8I6TM59_CIMLE</name>
<protein>
    <recommendedName>
        <fullName evidence="3">Winged helix Storkhead-box1 domain-containing protein</fullName>
    </recommendedName>
</protein>
<keyword evidence="2" id="KW-0732">Signal</keyword>
<dbReference type="InterPro" id="IPR019391">
    <property type="entry name" value="Storkhead-box_WHD"/>
</dbReference>
<feature type="compositionally biased region" description="Basic and acidic residues" evidence="1">
    <location>
        <begin position="531"/>
        <end position="555"/>
    </location>
</feature>
<feature type="chain" id="PRO_5035141709" description="Winged helix Storkhead-box1 domain-containing protein" evidence="2">
    <location>
        <begin position="21"/>
        <end position="777"/>
    </location>
</feature>
<dbReference type="AlphaFoldDB" id="A0A8I6TM59"/>
<dbReference type="GO" id="GO:0005737">
    <property type="term" value="C:cytoplasm"/>
    <property type="evidence" value="ECO:0007669"/>
    <property type="project" value="TreeGrafter"/>
</dbReference>
<feature type="compositionally biased region" description="Basic residues" evidence="1">
    <location>
        <begin position="382"/>
        <end position="399"/>
    </location>
</feature>
<dbReference type="EnsemblMetazoa" id="XM_024226762.1">
    <property type="protein sequence ID" value="XP_024082530.1"/>
    <property type="gene ID" value="LOC106665264"/>
</dbReference>
<evidence type="ECO:0000313" key="5">
    <source>
        <dbReference type="Proteomes" id="UP000494040"/>
    </source>
</evidence>
<dbReference type="GO" id="GO:0006357">
    <property type="term" value="P:regulation of transcription by RNA polymerase II"/>
    <property type="evidence" value="ECO:0007669"/>
    <property type="project" value="InterPro"/>
</dbReference>
<dbReference type="CTD" id="136036516"/>
<dbReference type="EnsemblMetazoa" id="XM_024226761.1">
    <property type="protein sequence ID" value="XP_024082529.1"/>
    <property type="gene ID" value="LOC106665264"/>
</dbReference>
<dbReference type="OMA" id="SNHKLMN"/>
<accession>A0A8I6TM59</accession>
<dbReference type="RefSeq" id="XP_024082530.1">
    <property type="nucleotide sequence ID" value="XM_024226762.1"/>
</dbReference>
<keyword evidence="5" id="KW-1185">Reference proteome</keyword>
<dbReference type="KEGG" id="clec:106665264"/>
<dbReference type="GeneID" id="106665264"/>
<dbReference type="GO" id="GO:0000977">
    <property type="term" value="F:RNA polymerase II transcription regulatory region sequence-specific DNA binding"/>
    <property type="evidence" value="ECO:0007669"/>
    <property type="project" value="TreeGrafter"/>
</dbReference>
<dbReference type="GO" id="GO:0005634">
    <property type="term" value="C:nucleus"/>
    <property type="evidence" value="ECO:0007669"/>
    <property type="project" value="TreeGrafter"/>
</dbReference>
<evidence type="ECO:0000256" key="2">
    <source>
        <dbReference type="SAM" id="SignalP"/>
    </source>
</evidence>
<feature type="region of interest" description="Disordered" evidence="1">
    <location>
        <begin position="378"/>
        <end position="481"/>
    </location>
</feature>
<dbReference type="OrthoDB" id="10020110at2759"/>
<evidence type="ECO:0000256" key="1">
    <source>
        <dbReference type="SAM" id="MobiDB-lite"/>
    </source>
</evidence>
<feature type="domain" description="Winged helix Storkhead-box1" evidence="3">
    <location>
        <begin position="124"/>
        <end position="202"/>
    </location>
</feature>
<dbReference type="EnsemblMetazoa" id="XM_024226760.1">
    <property type="protein sequence ID" value="XP_024082528.1"/>
    <property type="gene ID" value="LOC106665264"/>
</dbReference>
<dbReference type="RefSeq" id="XP_024082529.1">
    <property type="nucleotide sequence ID" value="XM_024226761.1"/>
</dbReference>
<dbReference type="PANTHER" id="PTHR22437:SF0">
    <property type="entry name" value="FI21431P1"/>
    <property type="match status" value="1"/>
</dbReference>
<dbReference type="RefSeq" id="XP_024082528.1">
    <property type="nucleotide sequence ID" value="XM_024226760.1"/>
</dbReference>
<feature type="region of interest" description="Disordered" evidence="1">
    <location>
        <begin position="529"/>
        <end position="576"/>
    </location>
</feature>
<dbReference type="PANTHER" id="PTHR22437">
    <property type="entry name" value="WINGED HELIX DOMAIN-CONTAINING PROTEIN"/>
    <property type="match status" value="1"/>
</dbReference>
<feature type="compositionally biased region" description="Low complexity" evidence="1">
    <location>
        <begin position="400"/>
        <end position="417"/>
    </location>
</feature>
<dbReference type="InterPro" id="IPR040126">
    <property type="entry name" value="STOX1/2"/>
</dbReference>
<feature type="compositionally biased region" description="Polar residues" evidence="1">
    <location>
        <begin position="449"/>
        <end position="460"/>
    </location>
</feature>
<feature type="signal peptide" evidence="2">
    <location>
        <begin position="1"/>
        <end position="20"/>
    </location>
</feature>